<keyword evidence="1 4" id="KW-0732">Signal</keyword>
<dbReference type="Gene3D" id="3.10.100.10">
    <property type="entry name" value="Mannose-Binding Protein A, subunit A"/>
    <property type="match status" value="1"/>
</dbReference>
<feature type="chain" id="PRO_5027567778" evidence="4">
    <location>
        <begin position="26"/>
        <end position="258"/>
    </location>
</feature>
<accession>A0A6P4Y720</accession>
<dbReference type="PROSITE" id="PS50923">
    <property type="entry name" value="SUSHI"/>
    <property type="match status" value="1"/>
</dbReference>
<dbReference type="KEGG" id="bbel:109462433"/>
<gene>
    <name evidence="7" type="primary">LOC109462433</name>
</gene>
<feature type="signal peptide" evidence="4">
    <location>
        <begin position="1"/>
        <end position="25"/>
    </location>
</feature>
<dbReference type="OrthoDB" id="441660at2759"/>
<dbReference type="Gene3D" id="2.10.70.10">
    <property type="entry name" value="Complement Module, domain 1"/>
    <property type="match status" value="1"/>
</dbReference>
<keyword evidence="6" id="KW-1185">Reference proteome</keyword>
<evidence type="ECO:0000256" key="4">
    <source>
        <dbReference type="SAM" id="SignalP"/>
    </source>
</evidence>
<evidence type="ECO:0000313" key="7">
    <source>
        <dbReference type="RefSeq" id="XP_019614547.1"/>
    </source>
</evidence>
<evidence type="ECO:0000256" key="3">
    <source>
        <dbReference type="PROSITE-ProRule" id="PRU00302"/>
    </source>
</evidence>
<dbReference type="CDD" id="cd00033">
    <property type="entry name" value="CCP"/>
    <property type="match status" value="1"/>
</dbReference>
<dbReference type="Proteomes" id="UP000515135">
    <property type="component" value="Unplaced"/>
</dbReference>
<keyword evidence="2" id="KW-1015">Disulfide bond</keyword>
<feature type="domain" description="Sushi" evidence="5">
    <location>
        <begin position="129"/>
        <end position="191"/>
    </location>
</feature>
<dbReference type="SUPFAM" id="SSF56436">
    <property type="entry name" value="C-type lectin-like"/>
    <property type="match status" value="1"/>
</dbReference>
<name>A0A6P4Y720_BRABE</name>
<dbReference type="InterPro" id="IPR016186">
    <property type="entry name" value="C-type_lectin-like/link_sf"/>
</dbReference>
<protein>
    <submittedName>
        <fullName evidence="7">Uncharacterized protein LOC109462433</fullName>
    </submittedName>
</protein>
<dbReference type="RefSeq" id="XP_019614547.1">
    <property type="nucleotide sequence ID" value="XM_019758988.1"/>
</dbReference>
<evidence type="ECO:0000256" key="2">
    <source>
        <dbReference type="ARBA" id="ARBA00023157"/>
    </source>
</evidence>
<dbReference type="InterPro" id="IPR000436">
    <property type="entry name" value="Sushi_SCR_CCP_dom"/>
</dbReference>
<organism evidence="6 7">
    <name type="scientific">Branchiostoma belcheri</name>
    <name type="common">Amphioxus</name>
    <dbReference type="NCBI Taxonomy" id="7741"/>
    <lineage>
        <taxon>Eukaryota</taxon>
        <taxon>Metazoa</taxon>
        <taxon>Chordata</taxon>
        <taxon>Cephalochordata</taxon>
        <taxon>Leptocardii</taxon>
        <taxon>Amphioxiformes</taxon>
        <taxon>Branchiostomatidae</taxon>
        <taxon>Branchiostoma</taxon>
    </lineage>
</organism>
<comment type="caution">
    <text evidence="3">Lacks conserved residue(s) required for the propagation of feature annotation.</text>
</comment>
<dbReference type="InterPro" id="IPR016187">
    <property type="entry name" value="CTDL_fold"/>
</dbReference>
<evidence type="ECO:0000313" key="6">
    <source>
        <dbReference type="Proteomes" id="UP000515135"/>
    </source>
</evidence>
<dbReference type="InterPro" id="IPR035976">
    <property type="entry name" value="Sushi/SCR/CCP_sf"/>
</dbReference>
<reference evidence="7" key="1">
    <citation type="submission" date="2025-08" db="UniProtKB">
        <authorList>
            <consortium name="RefSeq"/>
        </authorList>
    </citation>
    <scope>IDENTIFICATION</scope>
    <source>
        <tissue evidence="7">Gonad</tissue>
    </source>
</reference>
<evidence type="ECO:0000256" key="1">
    <source>
        <dbReference type="ARBA" id="ARBA00022729"/>
    </source>
</evidence>
<proteinExistence type="predicted"/>
<dbReference type="AlphaFoldDB" id="A0A6P4Y720"/>
<dbReference type="SUPFAM" id="SSF57535">
    <property type="entry name" value="Complement control module/SCR domain"/>
    <property type="match status" value="2"/>
</dbReference>
<dbReference type="GeneID" id="109462433"/>
<dbReference type="SMART" id="SM00032">
    <property type="entry name" value="CCP"/>
    <property type="match status" value="2"/>
</dbReference>
<sequence length="258" mass="28337">MPRPVIGVLLLLAAVGLLSPRRVLADGDPDDESHEHDHVGEHLHECPEGYEELEGHCYYFSTETETYSGAAAFCEAQDGRLATPDCHDEHAAEFFYRTVAWISPNTEEDCARGHHTPEDQLPFICVHAPTCDTPPVHENTVMTECEPPYDQHEGCHYACVPGYHLYEGNEVSSIATCLDGNWHGPYMTCKADCPVPPLNPGVTMKGASCQAPYISGDICFFECEDVQQPLEGDHDMSCLDGGWIHAVTELPGVPLVCP</sequence>
<evidence type="ECO:0000259" key="5">
    <source>
        <dbReference type="PROSITE" id="PS50923"/>
    </source>
</evidence>
<keyword evidence="3" id="KW-0768">Sushi</keyword>